<name>A0ABY5ANW3_9CYAN</name>
<dbReference type="InterPro" id="IPR023393">
    <property type="entry name" value="START-like_dom_sf"/>
</dbReference>
<sequence>MLNFTYSSLINAPLETVWQFHERADILQILTPPWQPVEVVRREGGLDVGAMTEFKIYLGPLPVTWLARHTECDRPYRFTDEQIEGPMDYWQHRHQFSEDNGQTRLTDSIRYEIPLAAVSEPLMGWFVGDRLRDMFRYRHEVTKRECEQLGA</sequence>
<dbReference type="RefSeq" id="WP_252662938.1">
    <property type="nucleotide sequence ID" value="NZ_CP098611.1"/>
</dbReference>
<evidence type="ECO:0000313" key="3">
    <source>
        <dbReference type="Proteomes" id="UP001056708"/>
    </source>
</evidence>
<dbReference type="Proteomes" id="UP001056708">
    <property type="component" value="Chromosome"/>
</dbReference>
<proteinExistence type="predicted"/>
<keyword evidence="3" id="KW-1185">Reference proteome</keyword>
<reference evidence="2" key="1">
    <citation type="submission" date="2022-06" db="EMBL/GenBank/DDBJ databases">
        <title>Genome sequence of Phormidium yuhuli AB48 isolated from an industrial photobioreactor environment.</title>
        <authorList>
            <person name="Qiu Y."/>
            <person name="Noonan A.J.C."/>
            <person name="Dofher K."/>
            <person name="Koch M."/>
            <person name="Kieft B."/>
            <person name="Lin X."/>
            <person name="Ziels R.M."/>
            <person name="Hallam S.J."/>
        </authorList>
    </citation>
    <scope>NUCLEOTIDE SEQUENCE</scope>
    <source>
        <strain evidence="2">AB48</strain>
    </source>
</reference>
<feature type="domain" description="Coenzyme Q-binding protein COQ10 START" evidence="1">
    <location>
        <begin position="10"/>
        <end position="134"/>
    </location>
</feature>
<dbReference type="Gene3D" id="3.30.530.20">
    <property type="match status" value="1"/>
</dbReference>
<protein>
    <submittedName>
        <fullName evidence="2">SRPBCC family protein</fullName>
    </submittedName>
</protein>
<dbReference type="SUPFAM" id="SSF55961">
    <property type="entry name" value="Bet v1-like"/>
    <property type="match status" value="1"/>
</dbReference>
<gene>
    <name evidence="2" type="ORF">NEA10_19155</name>
</gene>
<accession>A0ABY5ANW3</accession>
<evidence type="ECO:0000259" key="1">
    <source>
        <dbReference type="Pfam" id="PF03364"/>
    </source>
</evidence>
<dbReference type="InterPro" id="IPR005031">
    <property type="entry name" value="COQ10_START"/>
</dbReference>
<dbReference type="EMBL" id="CP098611">
    <property type="protein sequence ID" value="USR90914.1"/>
    <property type="molecule type" value="Genomic_DNA"/>
</dbReference>
<dbReference type="Pfam" id="PF03364">
    <property type="entry name" value="Polyketide_cyc"/>
    <property type="match status" value="1"/>
</dbReference>
<evidence type="ECO:0000313" key="2">
    <source>
        <dbReference type="EMBL" id="USR90914.1"/>
    </source>
</evidence>
<dbReference type="CDD" id="cd07820">
    <property type="entry name" value="SRPBCC_3"/>
    <property type="match status" value="1"/>
</dbReference>
<organism evidence="2 3">
    <name type="scientific">Phormidium yuhuli AB48</name>
    <dbReference type="NCBI Taxonomy" id="2940671"/>
    <lineage>
        <taxon>Bacteria</taxon>
        <taxon>Bacillati</taxon>
        <taxon>Cyanobacteriota</taxon>
        <taxon>Cyanophyceae</taxon>
        <taxon>Oscillatoriophycideae</taxon>
        <taxon>Oscillatoriales</taxon>
        <taxon>Oscillatoriaceae</taxon>
        <taxon>Phormidium</taxon>
        <taxon>Phormidium yuhuli</taxon>
    </lineage>
</organism>